<keyword evidence="5" id="KW-0418">Kinase</keyword>
<dbReference type="SUPFAM" id="SSF52172">
    <property type="entry name" value="CheY-like"/>
    <property type="match status" value="1"/>
</dbReference>
<dbReference type="PROSITE" id="PS50113">
    <property type="entry name" value="PAC"/>
    <property type="match status" value="2"/>
</dbReference>
<dbReference type="InterPro" id="IPR000700">
    <property type="entry name" value="PAS-assoc_C"/>
</dbReference>
<dbReference type="Pfam" id="PF00989">
    <property type="entry name" value="PAS"/>
    <property type="match status" value="1"/>
</dbReference>
<dbReference type="InterPro" id="IPR050736">
    <property type="entry name" value="Sensor_HK_Regulatory"/>
</dbReference>
<feature type="domain" description="PAS" evidence="10">
    <location>
        <begin position="262"/>
        <end position="332"/>
    </location>
</feature>
<dbReference type="SMART" id="SM00448">
    <property type="entry name" value="REC"/>
    <property type="match status" value="1"/>
</dbReference>
<dbReference type="SMART" id="SM00091">
    <property type="entry name" value="PAS"/>
    <property type="match status" value="2"/>
</dbReference>
<dbReference type="InterPro" id="IPR005467">
    <property type="entry name" value="His_kinase_dom"/>
</dbReference>
<dbReference type="PROSITE" id="PS50110">
    <property type="entry name" value="RESPONSE_REGULATORY"/>
    <property type="match status" value="1"/>
</dbReference>
<evidence type="ECO:0000259" key="11">
    <source>
        <dbReference type="PROSITE" id="PS50113"/>
    </source>
</evidence>
<dbReference type="SUPFAM" id="SSF47384">
    <property type="entry name" value="Homodimeric domain of signal transducing histidine kinase"/>
    <property type="match status" value="1"/>
</dbReference>
<dbReference type="InterPro" id="IPR001789">
    <property type="entry name" value="Sig_transdc_resp-reg_receiver"/>
</dbReference>
<dbReference type="InterPro" id="IPR003661">
    <property type="entry name" value="HisK_dim/P_dom"/>
</dbReference>
<reference evidence="13" key="1">
    <citation type="submission" date="2016-10" db="EMBL/GenBank/DDBJ databases">
        <authorList>
            <person name="Varghese N."/>
            <person name="Submissions S."/>
        </authorList>
    </citation>
    <scope>NUCLEOTIDE SEQUENCE [LARGE SCALE GENOMIC DNA]</scope>
    <source>
        <strain evidence="13">IBRC-M 10760</strain>
    </source>
</reference>
<dbReference type="InterPro" id="IPR036890">
    <property type="entry name" value="HATPase_C_sf"/>
</dbReference>
<dbReference type="STRING" id="660518.SAMN05216218_114106"/>
<keyword evidence="6" id="KW-0902">Two-component regulatory system</keyword>
<dbReference type="Pfam" id="PF02518">
    <property type="entry name" value="HATPase_c"/>
    <property type="match status" value="1"/>
</dbReference>
<dbReference type="InterPro" id="IPR013767">
    <property type="entry name" value="PAS_fold"/>
</dbReference>
<dbReference type="NCBIfam" id="TIGR00229">
    <property type="entry name" value="sensory_box"/>
    <property type="match status" value="2"/>
</dbReference>
<dbReference type="CDD" id="cd00130">
    <property type="entry name" value="PAS"/>
    <property type="match status" value="2"/>
</dbReference>
<feature type="domain" description="PAC" evidence="11">
    <location>
        <begin position="213"/>
        <end position="265"/>
    </location>
</feature>
<dbReference type="SMART" id="SM00065">
    <property type="entry name" value="GAF"/>
    <property type="match status" value="1"/>
</dbReference>
<gene>
    <name evidence="12" type="ORF">SAMN05216218_114106</name>
</gene>
<protein>
    <recommendedName>
        <fullName evidence="2">histidine kinase</fullName>
        <ecNumber evidence="2">2.7.13.3</ecNumber>
    </recommendedName>
</protein>
<evidence type="ECO:0000256" key="5">
    <source>
        <dbReference type="ARBA" id="ARBA00022777"/>
    </source>
</evidence>
<dbReference type="PRINTS" id="PR00344">
    <property type="entry name" value="BCTRLSENSOR"/>
</dbReference>
<evidence type="ECO:0000256" key="6">
    <source>
        <dbReference type="ARBA" id="ARBA00023012"/>
    </source>
</evidence>
<evidence type="ECO:0000259" key="10">
    <source>
        <dbReference type="PROSITE" id="PS50112"/>
    </source>
</evidence>
<keyword evidence="3" id="KW-0597">Phosphoprotein</keyword>
<dbReference type="PANTHER" id="PTHR43711">
    <property type="entry name" value="TWO-COMPONENT HISTIDINE KINASE"/>
    <property type="match status" value="1"/>
</dbReference>
<sequence length="760" mass="83884">MPVPIRVLLTCSETDFAETVATALEGQNDRFAVTIAPTSGEGMGQLRTSRFDCVVSAYHLAETDGIEFLEAVRERYQDLPFVLYPSSGSEDVAAAAVSADATDYVQRGEDTEQHTVLARAIEDAVADASTTIGPDGLESILKTLPGCVVRLDDDGRFTYANPRAKEVLGLEQSEVTGRAYNDPDWEIKDLDGDPIPDEELPFRQVWDSGEPIYDYRHSIQWPDGSEKVLSVSGAPLFDGQGAVESVVFSLTDITERKRRERELERYQQIVEHLDDIATIIAPDGTIKYVSPAVERVLGYEPQELIGENGFGYQPPETSGAVADAIERVLSDPTEPQTIRTKFRRADGSWCWIESTLANRLDNDAINGILVSSRQVTEQQERKQQIKRRGQQLSTLHRATRELLDSETTQQVATTASQTAVDVLDFQLNGIHFYDEAANGLAPAAVSDASQELFDEVPVIDEGIAWQSFQSGKAKIHNNIDEADEVYNTETPVRSEMHLPLADHGVFIISSTETNAFEETDIEFARLLAANTEAALERISKQQQLQIRETELEQQNERLEEFASIVSHDLRNPLNVAQARTEALVQETDSEHLPPIEQALDRMENIISDTLTLARQGSVVAETERIQLAELVRECWQTVSTDEARIEVADAVTIVGDRSRLRHVFENLFRNTMEHGGTGLTVRVGRTADDGIYVEDTGPGIPEAERDVVFEPGHTSASDGTGFGLTIVKRIAEAHGWEVAVVDGADGGARFEFIGVEIDDG</sequence>
<keyword evidence="13" id="KW-1185">Reference proteome</keyword>
<comment type="caution">
    <text evidence="7">Lacks conserved residue(s) required for the propagation of feature annotation.</text>
</comment>
<proteinExistence type="predicted"/>
<feature type="domain" description="PAC" evidence="11">
    <location>
        <begin position="336"/>
        <end position="387"/>
    </location>
</feature>
<evidence type="ECO:0000313" key="12">
    <source>
        <dbReference type="EMBL" id="SDG07201.1"/>
    </source>
</evidence>
<dbReference type="SUPFAM" id="SSF55785">
    <property type="entry name" value="PYP-like sensor domain (PAS domain)"/>
    <property type="match status" value="2"/>
</dbReference>
<name>A0A1G7R8S1_9EURY</name>
<dbReference type="CDD" id="cd00156">
    <property type="entry name" value="REC"/>
    <property type="match status" value="1"/>
</dbReference>
<dbReference type="PROSITE" id="PS50109">
    <property type="entry name" value="HIS_KIN"/>
    <property type="match status" value="1"/>
</dbReference>
<dbReference type="Gene3D" id="3.40.50.2300">
    <property type="match status" value="1"/>
</dbReference>
<dbReference type="InterPro" id="IPR011006">
    <property type="entry name" value="CheY-like_superfamily"/>
</dbReference>
<evidence type="ECO:0000259" key="8">
    <source>
        <dbReference type="PROSITE" id="PS50109"/>
    </source>
</evidence>
<dbReference type="InterPro" id="IPR036097">
    <property type="entry name" value="HisK_dim/P_sf"/>
</dbReference>
<organism evidence="12 13">
    <name type="scientific">Halorientalis regularis</name>
    <dbReference type="NCBI Taxonomy" id="660518"/>
    <lineage>
        <taxon>Archaea</taxon>
        <taxon>Methanobacteriati</taxon>
        <taxon>Methanobacteriota</taxon>
        <taxon>Stenosarchaea group</taxon>
        <taxon>Halobacteria</taxon>
        <taxon>Halobacteriales</taxon>
        <taxon>Haloarculaceae</taxon>
        <taxon>Halorientalis</taxon>
    </lineage>
</organism>
<dbReference type="Pfam" id="PF13185">
    <property type="entry name" value="GAF_2"/>
    <property type="match status" value="1"/>
</dbReference>
<dbReference type="InterPro" id="IPR000014">
    <property type="entry name" value="PAS"/>
</dbReference>
<dbReference type="GO" id="GO:0000155">
    <property type="term" value="F:phosphorelay sensor kinase activity"/>
    <property type="evidence" value="ECO:0007669"/>
    <property type="project" value="InterPro"/>
</dbReference>
<accession>A0A1G7R8S1</accession>
<dbReference type="PANTHER" id="PTHR43711:SF1">
    <property type="entry name" value="HISTIDINE KINASE 1"/>
    <property type="match status" value="1"/>
</dbReference>
<evidence type="ECO:0000256" key="7">
    <source>
        <dbReference type="PROSITE-ProRule" id="PRU00169"/>
    </source>
</evidence>
<keyword evidence="4" id="KW-0808">Transferase</keyword>
<feature type="domain" description="Response regulatory" evidence="9">
    <location>
        <begin position="6"/>
        <end position="122"/>
    </location>
</feature>
<dbReference type="InterPro" id="IPR035965">
    <property type="entry name" value="PAS-like_dom_sf"/>
</dbReference>
<dbReference type="Pfam" id="PF00512">
    <property type="entry name" value="HisKA"/>
    <property type="match status" value="1"/>
</dbReference>
<evidence type="ECO:0000256" key="1">
    <source>
        <dbReference type="ARBA" id="ARBA00000085"/>
    </source>
</evidence>
<dbReference type="InterPro" id="IPR001610">
    <property type="entry name" value="PAC"/>
</dbReference>
<dbReference type="Gene3D" id="1.10.287.130">
    <property type="match status" value="1"/>
</dbReference>
<dbReference type="Pfam" id="PF00072">
    <property type="entry name" value="Response_reg"/>
    <property type="match status" value="1"/>
</dbReference>
<dbReference type="PROSITE" id="PS50112">
    <property type="entry name" value="PAS"/>
    <property type="match status" value="2"/>
</dbReference>
<dbReference type="EC" id="2.7.13.3" evidence="2"/>
<evidence type="ECO:0000259" key="9">
    <source>
        <dbReference type="PROSITE" id="PS50110"/>
    </source>
</evidence>
<dbReference type="SUPFAM" id="SSF55874">
    <property type="entry name" value="ATPase domain of HSP90 chaperone/DNA topoisomerase II/histidine kinase"/>
    <property type="match status" value="1"/>
</dbReference>
<dbReference type="SUPFAM" id="SSF55781">
    <property type="entry name" value="GAF domain-like"/>
    <property type="match status" value="1"/>
</dbReference>
<dbReference type="Gene3D" id="3.30.450.40">
    <property type="match status" value="1"/>
</dbReference>
<dbReference type="Gene3D" id="3.30.450.20">
    <property type="entry name" value="PAS domain"/>
    <property type="match status" value="2"/>
</dbReference>
<dbReference type="InterPro" id="IPR029016">
    <property type="entry name" value="GAF-like_dom_sf"/>
</dbReference>
<dbReference type="InterPro" id="IPR013656">
    <property type="entry name" value="PAS_4"/>
</dbReference>
<dbReference type="InterPro" id="IPR003018">
    <property type="entry name" value="GAF"/>
</dbReference>
<dbReference type="GO" id="GO:0006355">
    <property type="term" value="P:regulation of DNA-templated transcription"/>
    <property type="evidence" value="ECO:0007669"/>
    <property type="project" value="InterPro"/>
</dbReference>
<feature type="domain" description="Histidine kinase" evidence="8">
    <location>
        <begin position="564"/>
        <end position="752"/>
    </location>
</feature>
<evidence type="ECO:0000256" key="2">
    <source>
        <dbReference type="ARBA" id="ARBA00012438"/>
    </source>
</evidence>
<dbReference type="SMART" id="SM00387">
    <property type="entry name" value="HATPase_c"/>
    <property type="match status" value="1"/>
</dbReference>
<dbReference type="Pfam" id="PF08448">
    <property type="entry name" value="PAS_4"/>
    <property type="match status" value="1"/>
</dbReference>
<dbReference type="CDD" id="cd00082">
    <property type="entry name" value="HisKA"/>
    <property type="match status" value="1"/>
</dbReference>
<dbReference type="EMBL" id="FNBK01000014">
    <property type="protein sequence ID" value="SDG07201.1"/>
    <property type="molecule type" value="Genomic_DNA"/>
</dbReference>
<dbReference type="AlphaFoldDB" id="A0A1G7R8S1"/>
<evidence type="ECO:0000313" key="13">
    <source>
        <dbReference type="Proteomes" id="UP000199076"/>
    </source>
</evidence>
<dbReference type="InterPro" id="IPR003594">
    <property type="entry name" value="HATPase_dom"/>
</dbReference>
<dbReference type="Gene3D" id="3.30.565.10">
    <property type="entry name" value="Histidine kinase-like ATPase, C-terminal domain"/>
    <property type="match status" value="1"/>
</dbReference>
<dbReference type="RefSeq" id="WP_092694372.1">
    <property type="nucleotide sequence ID" value="NZ_FNBK01000014.1"/>
</dbReference>
<dbReference type="InterPro" id="IPR004358">
    <property type="entry name" value="Sig_transdc_His_kin-like_C"/>
</dbReference>
<comment type="catalytic activity">
    <reaction evidence="1">
        <text>ATP + protein L-histidine = ADP + protein N-phospho-L-histidine.</text>
        <dbReference type="EC" id="2.7.13.3"/>
    </reaction>
</comment>
<dbReference type="SMART" id="SM00086">
    <property type="entry name" value="PAC"/>
    <property type="match status" value="2"/>
</dbReference>
<evidence type="ECO:0000256" key="3">
    <source>
        <dbReference type="ARBA" id="ARBA00022553"/>
    </source>
</evidence>
<dbReference type="SMART" id="SM00388">
    <property type="entry name" value="HisKA"/>
    <property type="match status" value="1"/>
</dbReference>
<dbReference type="Proteomes" id="UP000199076">
    <property type="component" value="Unassembled WGS sequence"/>
</dbReference>
<evidence type="ECO:0000256" key="4">
    <source>
        <dbReference type="ARBA" id="ARBA00022679"/>
    </source>
</evidence>
<feature type="domain" description="PAS" evidence="10">
    <location>
        <begin position="133"/>
        <end position="178"/>
    </location>
</feature>